<reference evidence="3 4" key="1">
    <citation type="submission" date="2024-10" db="EMBL/GenBank/DDBJ databases">
        <title>Updated reference genomes for cyclostephanoid diatoms.</title>
        <authorList>
            <person name="Roberts W.R."/>
            <person name="Alverson A.J."/>
        </authorList>
    </citation>
    <scope>NUCLEOTIDE SEQUENCE [LARGE SCALE GENOMIC DNA]</scope>
    <source>
        <strain evidence="3 4">AJA232-27</strain>
    </source>
</reference>
<proteinExistence type="predicted"/>
<dbReference type="EMBL" id="JALLBG020000056">
    <property type="protein sequence ID" value="KAL3769253.1"/>
    <property type="molecule type" value="Genomic_DNA"/>
</dbReference>
<dbReference type="InterPro" id="IPR046539">
    <property type="entry name" value="DUF6604"/>
</dbReference>
<organism evidence="3 4">
    <name type="scientific">Discostella pseudostelligera</name>
    <dbReference type="NCBI Taxonomy" id="259834"/>
    <lineage>
        <taxon>Eukaryota</taxon>
        <taxon>Sar</taxon>
        <taxon>Stramenopiles</taxon>
        <taxon>Ochrophyta</taxon>
        <taxon>Bacillariophyta</taxon>
        <taxon>Coscinodiscophyceae</taxon>
        <taxon>Thalassiosirophycidae</taxon>
        <taxon>Stephanodiscales</taxon>
        <taxon>Stephanodiscaceae</taxon>
        <taxon>Discostella</taxon>
    </lineage>
</organism>
<protein>
    <recommendedName>
        <fullName evidence="2">DUF6604 domain-containing protein</fullName>
    </recommendedName>
</protein>
<accession>A0ABD3N1T6</accession>
<dbReference type="Pfam" id="PF20253">
    <property type="entry name" value="DUF6604"/>
    <property type="match status" value="1"/>
</dbReference>
<sequence length="775" mass="88521">MDSLALRDLRLTIRMRSHAAKLYGGGDSGHDYFLSVLNYCRTILVKLPKEATNDYIIEPSSSSNNNQQNRFELFQGDVEDEEELEDDTEVFPASLPRPEPEPESLTLKDLMTSDERLDAILFVLSLDEIMAVVVDRYQSVLLNHQQNIAKDIHPSNIVGTLIEAAVATNMGIQQVQRLDIEMSLQYPHLTTPYRLLSVLVLPVITNKVASIMREHATKPIMEKEVSIFFGGCLECLFRHPSDPYNRWKFMVPEFCSKYEVDCHGTEELFRIVDVICSNTIYEVPTAVDYSLFDEMPGLFPSNRSHHSWFRRAIHHTIRLLQIFGYTIKNYEDQNKGSIRPGIYGPTPWVPGRSSNIAGDMDELLMNEILPQFLGMFRGNIWEKLEPLMMREIAPLWWNLRDYTYPEKAISWPLAFSVHAMLTAILETDPITDSPMSVSDAAFQKYFRQIEWARTLLQNEKHSSMEDHSFQTNLSVVLFLKFLGSPGHMELFAGTTLSYLTFFGNLEAGCRLVDNHDQLRIVMFLYHGLLLNGIIDGGQIPFLDILYALFKNSRAVWEGALPCRGELVQRFWTSLGLDRVNSKRMAEEARRMHGSNGLDGRRAQNADFDRRRLRMNPIKPEEISKSYRRICNNDFHDVVDKYPTTGQRGGRQDSDNYAFVAQVNETLDVINKEQQLLSFNLMSCGVVLEQCDWDSLTMDVSYPRQDQPQGEFGGIFAQFLLGALDLSSEPMDYEVFGVKLGRTSSSFLKEYFAGVNPDNVVWFNPAELESEVGGNA</sequence>
<evidence type="ECO:0000313" key="4">
    <source>
        <dbReference type="Proteomes" id="UP001530293"/>
    </source>
</evidence>
<feature type="domain" description="DUF6604" evidence="2">
    <location>
        <begin position="6"/>
        <end position="182"/>
    </location>
</feature>
<comment type="caution">
    <text evidence="3">The sequence shown here is derived from an EMBL/GenBank/DDBJ whole genome shotgun (WGS) entry which is preliminary data.</text>
</comment>
<evidence type="ECO:0000259" key="2">
    <source>
        <dbReference type="Pfam" id="PF20253"/>
    </source>
</evidence>
<gene>
    <name evidence="3" type="ORF">ACHAWU_007007</name>
</gene>
<feature type="region of interest" description="Disordered" evidence="1">
    <location>
        <begin position="85"/>
        <end position="104"/>
    </location>
</feature>
<name>A0ABD3N1T6_9STRA</name>
<dbReference type="Proteomes" id="UP001530293">
    <property type="component" value="Unassembled WGS sequence"/>
</dbReference>
<evidence type="ECO:0000313" key="3">
    <source>
        <dbReference type="EMBL" id="KAL3769253.1"/>
    </source>
</evidence>
<keyword evidence="4" id="KW-1185">Reference proteome</keyword>
<dbReference type="AlphaFoldDB" id="A0ABD3N1T6"/>
<evidence type="ECO:0000256" key="1">
    <source>
        <dbReference type="SAM" id="MobiDB-lite"/>
    </source>
</evidence>